<feature type="chain" id="PRO_5040511887" evidence="4">
    <location>
        <begin position="20"/>
        <end position="225"/>
    </location>
</feature>
<dbReference type="Pfam" id="PF00734">
    <property type="entry name" value="CBM_1"/>
    <property type="match status" value="1"/>
</dbReference>
<evidence type="ECO:0000313" key="7">
    <source>
        <dbReference type="Proteomes" id="UP000703269"/>
    </source>
</evidence>
<dbReference type="PROSITE" id="PS51164">
    <property type="entry name" value="CBM1_2"/>
    <property type="match status" value="1"/>
</dbReference>
<protein>
    <submittedName>
        <fullName evidence="6">Carbohydrate-binding module family 1 protein</fullName>
    </submittedName>
</protein>
<gene>
    <name evidence="6" type="ORF">PsYK624_083890</name>
</gene>
<proteinExistence type="predicted"/>
<keyword evidence="1 4" id="KW-0732">Signal</keyword>
<feature type="compositionally biased region" description="Low complexity" evidence="3">
    <location>
        <begin position="84"/>
        <end position="97"/>
    </location>
</feature>
<reference evidence="6 7" key="1">
    <citation type="submission" date="2021-08" db="EMBL/GenBank/DDBJ databases">
        <title>Draft Genome Sequence of Phanerochaete sordida strain YK-624.</title>
        <authorList>
            <person name="Mori T."/>
            <person name="Dohra H."/>
            <person name="Suzuki T."/>
            <person name="Kawagishi H."/>
            <person name="Hirai H."/>
        </authorList>
    </citation>
    <scope>NUCLEOTIDE SEQUENCE [LARGE SCALE GENOMIC DNA]</scope>
    <source>
        <strain evidence="6 7">YK-624</strain>
    </source>
</reference>
<evidence type="ECO:0000259" key="5">
    <source>
        <dbReference type="PROSITE" id="PS51164"/>
    </source>
</evidence>
<keyword evidence="2" id="KW-0378">Hydrolase</keyword>
<comment type="caution">
    <text evidence="6">The sequence shown here is derived from an EMBL/GenBank/DDBJ whole genome shotgun (WGS) entry which is preliminary data.</text>
</comment>
<organism evidence="6 7">
    <name type="scientific">Phanerochaete sordida</name>
    <dbReference type="NCBI Taxonomy" id="48140"/>
    <lineage>
        <taxon>Eukaryota</taxon>
        <taxon>Fungi</taxon>
        <taxon>Dikarya</taxon>
        <taxon>Basidiomycota</taxon>
        <taxon>Agaricomycotina</taxon>
        <taxon>Agaricomycetes</taxon>
        <taxon>Polyporales</taxon>
        <taxon>Phanerochaetaceae</taxon>
        <taxon>Phanerochaete</taxon>
    </lineage>
</organism>
<name>A0A9P3GCH4_9APHY</name>
<evidence type="ECO:0000313" key="6">
    <source>
        <dbReference type="EMBL" id="GJE92236.1"/>
    </source>
</evidence>
<dbReference type="SUPFAM" id="SSF57180">
    <property type="entry name" value="Cellulose-binding domain"/>
    <property type="match status" value="1"/>
</dbReference>
<dbReference type="GO" id="GO:0030248">
    <property type="term" value="F:cellulose binding"/>
    <property type="evidence" value="ECO:0007669"/>
    <property type="project" value="InterPro"/>
</dbReference>
<dbReference type="AlphaFoldDB" id="A0A9P3GCH4"/>
<dbReference type="GO" id="GO:0005975">
    <property type="term" value="P:carbohydrate metabolic process"/>
    <property type="evidence" value="ECO:0007669"/>
    <property type="project" value="InterPro"/>
</dbReference>
<keyword evidence="7" id="KW-1185">Reference proteome</keyword>
<evidence type="ECO:0000256" key="3">
    <source>
        <dbReference type="SAM" id="MobiDB-lite"/>
    </source>
</evidence>
<feature type="signal peptide" evidence="4">
    <location>
        <begin position="1"/>
        <end position="19"/>
    </location>
</feature>
<dbReference type="PROSITE" id="PS00562">
    <property type="entry name" value="CBM1_1"/>
    <property type="match status" value="1"/>
</dbReference>
<evidence type="ECO:0000256" key="4">
    <source>
        <dbReference type="SAM" id="SignalP"/>
    </source>
</evidence>
<dbReference type="SMART" id="SM00236">
    <property type="entry name" value="fCBD"/>
    <property type="match status" value="1"/>
</dbReference>
<feature type="region of interest" description="Disordered" evidence="3">
    <location>
        <begin position="66"/>
        <end position="97"/>
    </location>
</feature>
<dbReference type="InterPro" id="IPR000254">
    <property type="entry name" value="CBD"/>
</dbReference>
<dbReference type="OrthoDB" id="3915838at2759"/>
<accession>A0A9P3GCH4</accession>
<evidence type="ECO:0000256" key="2">
    <source>
        <dbReference type="ARBA" id="ARBA00022801"/>
    </source>
</evidence>
<dbReference type="GO" id="GO:0016787">
    <property type="term" value="F:hydrolase activity"/>
    <property type="evidence" value="ECO:0007669"/>
    <property type="project" value="UniProtKB-KW"/>
</dbReference>
<evidence type="ECO:0000256" key="1">
    <source>
        <dbReference type="ARBA" id="ARBA00022729"/>
    </source>
</evidence>
<dbReference type="EMBL" id="BPQB01000025">
    <property type="protein sequence ID" value="GJE92236.1"/>
    <property type="molecule type" value="Genomic_DNA"/>
</dbReference>
<sequence length="225" mass="23160">MKNFTLFTALLGFAAGALAQSPVWGQCGGTGWAGSTTCASGSTCTILNPYYSQCIPGTATVSSASSVPTSASSAVPPPPPPSGPSTTTSAAPAPTGSQIRAVNDPVFHFYLQNDAGQPVLGPEASSGYFAISGGTIQLTDGSGLYLNVQTDATTSYKPLTFDTSASTTDWQLEGDTIITNNPRELNFLACATSDANIFTIYLQYGNDQPSGESCSMQSLHLPCLC</sequence>
<dbReference type="GO" id="GO:0005576">
    <property type="term" value="C:extracellular region"/>
    <property type="evidence" value="ECO:0007669"/>
    <property type="project" value="InterPro"/>
</dbReference>
<dbReference type="Proteomes" id="UP000703269">
    <property type="component" value="Unassembled WGS sequence"/>
</dbReference>
<dbReference type="InterPro" id="IPR035971">
    <property type="entry name" value="CBD_sf"/>
</dbReference>
<feature type="domain" description="CBM1" evidence="5">
    <location>
        <begin position="19"/>
        <end position="55"/>
    </location>
</feature>